<dbReference type="Gene3D" id="1.10.4060.10">
    <property type="entry name" value="BPP1347 like domain"/>
    <property type="match status" value="1"/>
</dbReference>
<gene>
    <name evidence="2" type="ORF">WQQ_06300</name>
</gene>
<dbReference type="AlphaFoldDB" id="I8T9L8"/>
<comment type="caution">
    <text evidence="2">The sequence shown here is derived from an EMBL/GenBank/DDBJ whole genome shotgun (WGS) entry which is preliminary data.</text>
</comment>
<dbReference type="PANTHER" id="PTHR46732">
    <property type="entry name" value="ATP-DEPENDENT PROTEASE LA (LON) DOMAIN PROTEIN"/>
    <property type="match status" value="1"/>
</dbReference>
<dbReference type="Gene3D" id="2.30.130.40">
    <property type="entry name" value="LON domain-like"/>
    <property type="match status" value="1"/>
</dbReference>
<dbReference type="RefSeq" id="WP_007183586.1">
    <property type="nucleotide sequence ID" value="NZ_AKGD01000001.1"/>
</dbReference>
<sequence>MKDTAEIPIFPLNTVLYPQGVLPLRIFETRYVDMTKACIGNDEVFGVCLIREGREVGSPATPEIWGCTARIVQWEVPTPGLFSLVTHGERIFCIRERYTTPSGLTRALVQFAAPPDPQPVPARYRALVRLIEDASLRVDPRVWAAPMRPDDAAWVAWRLAEWLPLPSAARLRLLELRDGAEMLALVERHVGKA</sequence>
<evidence type="ECO:0000313" key="3">
    <source>
        <dbReference type="Proteomes" id="UP000003704"/>
    </source>
</evidence>
<keyword evidence="3" id="KW-1185">Reference proteome</keyword>
<dbReference type="Proteomes" id="UP000003704">
    <property type="component" value="Unassembled WGS sequence"/>
</dbReference>
<dbReference type="Pfam" id="PF02190">
    <property type="entry name" value="LON_substr_bdg"/>
    <property type="match status" value="1"/>
</dbReference>
<dbReference type="STRING" id="1172194.WQQ_06300"/>
<evidence type="ECO:0000259" key="1">
    <source>
        <dbReference type="PROSITE" id="PS51787"/>
    </source>
</evidence>
<proteinExistence type="predicted"/>
<dbReference type="EMBL" id="AKGD01000001">
    <property type="protein sequence ID" value="EIT70493.1"/>
    <property type="molecule type" value="Genomic_DNA"/>
</dbReference>
<dbReference type="PROSITE" id="PS51787">
    <property type="entry name" value="LON_N"/>
    <property type="match status" value="1"/>
</dbReference>
<dbReference type="InterPro" id="IPR003111">
    <property type="entry name" value="Lon_prtase_N"/>
</dbReference>
<dbReference type="PANTHER" id="PTHR46732:SF8">
    <property type="entry name" value="ATP-DEPENDENT PROTEASE LA (LON) DOMAIN PROTEIN"/>
    <property type="match status" value="1"/>
</dbReference>
<protein>
    <recommendedName>
        <fullName evidence="1">Lon N-terminal domain-containing protein</fullName>
    </recommendedName>
</protein>
<evidence type="ECO:0000313" key="2">
    <source>
        <dbReference type="EMBL" id="EIT70493.1"/>
    </source>
</evidence>
<dbReference type="InterPro" id="IPR046336">
    <property type="entry name" value="Lon_prtase_N_sf"/>
</dbReference>
<feature type="domain" description="Lon N-terminal" evidence="1">
    <location>
        <begin position="4"/>
        <end position="193"/>
    </location>
</feature>
<dbReference type="OrthoDB" id="8558970at2"/>
<name>I8T9L8_9GAMM</name>
<accession>I8T9L8</accession>
<organism evidence="2 3">
    <name type="scientific">Hydrocarboniphaga effusa AP103</name>
    <dbReference type="NCBI Taxonomy" id="1172194"/>
    <lineage>
        <taxon>Bacteria</taxon>
        <taxon>Pseudomonadati</taxon>
        <taxon>Pseudomonadota</taxon>
        <taxon>Gammaproteobacteria</taxon>
        <taxon>Nevskiales</taxon>
        <taxon>Nevskiaceae</taxon>
        <taxon>Hydrocarboniphaga</taxon>
    </lineage>
</organism>
<dbReference type="SMART" id="SM00464">
    <property type="entry name" value="LON"/>
    <property type="match status" value="1"/>
</dbReference>
<reference evidence="2 3" key="1">
    <citation type="journal article" date="2012" name="J. Bacteriol.">
        <title>Genome Sequence of n-Alkane-Degrading Hydrocarboniphaga effusa Strain AP103T (ATCC BAA-332T).</title>
        <authorList>
            <person name="Chang H.K."/>
            <person name="Zylstra G.J."/>
            <person name="Chae J.C."/>
        </authorList>
    </citation>
    <scope>NUCLEOTIDE SEQUENCE [LARGE SCALE GENOMIC DNA]</scope>
    <source>
        <strain evidence="2 3">AP103</strain>
    </source>
</reference>
<dbReference type="SUPFAM" id="SSF88697">
    <property type="entry name" value="PUA domain-like"/>
    <property type="match status" value="1"/>
</dbReference>
<dbReference type="InterPro" id="IPR015947">
    <property type="entry name" value="PUA-like_sf"/>
</dbReference>